<proteinExistence type="predicted"/>
<dbReference type="PANTHER" id="PTHR19871">
    <property type="entry name" value="BETA TRANSDUCIN-RELATED PROTEIN"/>
    <property type="match status" value="1"/>
</dbReference>
<dbReference type="SUPFAM" id="SSF52540">
    <property type="entry name" value="P-loop containing nucleoside triphosphate hydrolases"/>
    <property type="match status" value="1"/>
</dbReference>
<dbReference type="EMBL" id="CAJNOE010001262">
    <property type="protein sequence ID" value="CAF1406499.1"/>
    <property type="molecule type" value="Genomic_DNA"/>
</dbReference>
<sequence length="647" mass="76377">MEDELVYRGRFDGIEDRKLNSTRLFFSSTFTDTTDERNGLIEHVYPRLREYCLNEYNIQFQYSDMRWGIQSKASNTHATVDMCLQELDNCCRLSMGTNCVILLSHRYGSRFAPACISSRIFQHLLSKTEDKTLLTEMYRLDENYLDQKYFLRPVDNDQQWNESEKKLQIILRKAADRCYEQNLITKDERDEFHISVTAQEIYRALSNNKHKPRRILCFFRELTDIDELGSKFHDNEDKAESKQLLIDIKNLLKESIDSSEIYTYKLQWKDENDRKKYLSKFFDDFYQAVKLQIDFHMKQNKSKQGNVLHNQIVEHAIQCNSLVQRFFPRPEVFEQIKTYITSSINYPCVLLGKSGTGKSSIMAKLVNEIPSWYSQVNNVSLIVRFLGATPSSSDIRRPLISIIDQICMIYHLNIPSHFDNVKEIFENILIRIPKDENLILLLDSIDQLQTVDLIDLSKWLPEKFPLSSSNVKYGLQEIEIKPFDENTAQEVLHSWLKQDRRCLTAIQHEWLKPKFTQQHKIDPLFLSLLYDQTLTWHSYDEIPDKTFSDIQLTGDAIDYLYDQLCMKHGEILFRRSMIYLQLSGGLSEVEIEDILSLDDDVLQSVFVHYLPPRELFRLPSNLWIRIRNDMHKYLVEKDIDNVPCVYL</sequence>
<feature type="domain" description="DUF4062" evidence="2">
    <location>
        <begin position="24"/>
        <end position="116"/>
    </location>
</feature>
<evidence type="ECO:0000259" key="2">
    <source>
        <dbReference type="Pfam" id="PF13271"/>
    </source>
</evidence>
<evidence type="ECO:0000313" key="4">
    <source>
        <dbReference type="EMBL" id="CAF3612000.1"/>
    </source>
</evidence>
<dbReference type="PANTHER" id="PTHR19871:SF14">
    <property type="entry name" value="DUF4062 DOMAIN-CONTAINING PROTEIN"/>
    <property type="match status" value="1"/>
</dbReference>
<dbReference type="Pfam" id="PF13271">
    <property type="entry name" value="DUF4062"/>
    <property type="match status" value="1"/>
</dbReference>
<feature type="domain" description="NACHT" evidence="1">
    <location>
        <begin position="347"/>
        <end position="497"/>
    </location>
</feature>
<name>A0A815L991_9BILA</name>
<evidence type="ECO:0000313" key="5">
    <source>
        <dbReference type="Proteomes" id="UP000663860"/>
    </source>
</evidence>
<reference evidence="3" key="1">
    <citation type="submission" date="2021-02" db="EMBL/GenBank/DDBJ databases">
        <authorList>
            <person name="Nowell W R."/>
        </authorList>
    </citation>
    <scope>NUCLEOTIDE SEQUENCE</scope>
</reference>
<gene>
    <name evidence="3" type="ORF">IZO911_LOCUS39817</name>
    <name evidence="4" type="ORF">KXQ929_LOCUS5688</name>
</gene>
<dbReference type="Gene3D" id="3.40.50.300">
    <property type="entry name" value="P-loop containing nucleotide triphosphate hydrolases"/>
    <property type="match status" value="1"/>
</dbReference>
<comment type="caution">
    <text evidence="3">The sequence shown here is derived from an EMBL/GenBank/DDBJ whole genome shotgun (WGS) entry which is preliminary data.</text>
</comment>
<dbReference type="Proteomes" id="UP000663860">
    <property type="component" value="Unassembled WGS sequence"/>
</dbReference>
<accession>A0A815L991</accession>
<evidence type="ECO:0000313" key="3">
    <source>
        <dbReference type="EMBL" id="CAF1406499.1"/>
    </source>
</evidence>
<evidence type="ECO:0008006" key="6">
    <source>
        <dbReference type="Google" id="ProtNLM"/>
    </source>
</evidence>
<protein>
    <recommendedName>
        <fullName evidence="6">NACHT domain-containing protein</fullName>
    </recommendedName>
</protein>
<evidence type="ECO:0000259" key="1">
    <source>
        <dbReference type="Pfam" id="PF05729"/>
    </source>
</evidence>
<dbReference type="InterPro" id="IPR052752">
    <property type="entry name" value="NACHT-WD_repeat"/>
</dbReference>
<dbReference type="InterPro" id="IPR027417">
    <property type="entry name" value="P-loop_NTPase"/>
</dbReference>
<dbReference type="InterPro" id="IPR007111">
    <property type="entry name" value="NACHT_NTPase"/>
</dbReference>
<dbReference type="EMBL" id="CAJOBB010000211">
    <property type="protein sequence ID" value="CAF3612000.1"/>
    <property type="molecule type" value="Genomic_DNA"/>
</dbReference>
<dbReference type="Pfam" id="PF05729">
    <property type="entry name" value="NACHT"/>
    <property type="match status" value="1"/>
</dbReference>
<organism evidence="3 5">
    <name type="scientific">Adineta steineri</name>
    <dbReference type="NCBI Taxonomy" id="433720"/>
    <lineage>
        <taxon>Eukaryota</taxon>
        <taxon>Metazoa</taxon>
        <taxon>Spiralia</taxon>
        <taxon>Gnathifera</taxon>
        <taxon>Rotifera</taxon>
        <taxon>Eurotatoria</taxon>
        <taxon>Bdelloidea</taxon>
        <taxon>Adinetida</taxon>
        <taxon>Adinetidae</taxon>
        <taxon>Adineta</taxon>
    </lineage>
</organism>
<dbReference type="AlphaFoldDB" id="A0A815L991"/>
<dbReference type="InterPro" id="IPR025139">
    <property type="entry name" value="DUF4062"/>
</dbReference>
<dbReference type="Proteomes" id="UP000663868">
    <property type="component" value="Unassembled WGS sequence"/>
</dbReference>